<organism evidence="3 4">
    <name type="scientific">Aquipluma nitroreducens</name>
    <dbReference type="NCBI Taxonomy" id="2010828"/>
    <lineage>
        <taxon>Bacteria</taxon>
        <taxon>Pseudomonadati</taxon>
        <taxon>Bacteroidota</taxon>
        <taxon>Bacteroidia</taxon>
        <taxon>Marinilabiliales</taxon>
        <taxon>Prolixibacteraceae</taxon>
        <taxon>Aquipluma</taxon>
    </lineage>
</organism>
<proteinExistence type="predicted"/>
<sequence>MKSKFYFSLILFLLFLSGCGKDENPEAGNETNGKTTAVFNPNLTYGSVTDQDGNIYKTIKVGSQTWMAENLRTTKYNDGTEIKDITDESIWLNDWKSYKDGAYCNYNNTKDNDTIATYGRLYNAYTLKGGKLAPKGWHVSTDEDWEVLKKFVGYTDVDKLKEKGDLHWQGQSPGSNETGFTALGGGSRNDLGFEYINFKANWWIYTLDSDSTCPYVQIHTDYSNIFINSKDKNVGLSVRCVKD</sequence>
<name>A0A5K7S8N0_9BACT</name>
<evidence type="ECO:0000313" key="3">
    <source>
        <dbReference type="EMBL" id="BBE17857.1"/>
    </source>
</evidence>
<evidence type="ECO:0000259" key="2">
    <source>
        <dbReference type="Pfam" id="PF09603"/>
    </source>
</evidence>
<dbReference type="Proteomes" id="UP001193389">
    <property type="component" value="Chromosome"/>
</dbReference>
<feature type="signal peptide" evidence="1">
    <location>
        <begin position="1"/>
        <end position="22"/>
    </location>
</feature>
<dbReference type="KEGG" id="anf:AQPE_2016"/>
<feature type="domain" description="Fibrobacter succinogenes major paralogous" evidence="2">
    <location>
        <begin position="59"/>
        <end position="242"/>
    </location>
</feature>
<evidence type="ECO:0000256" key="1">
    <source>
        <dbReference type="SAM" id="SignalP"/>
    </source>
</evidence>
<gene>
    <name evidence="3" type="ORF">AQPE_2016</name>
</gene>
<dbReference type="RefSeq" id="WP_318350820.1">
    <property type="nucleotide sequence ID" value="NZ_AP018694.1"/>
</dbReference>
<protein>
    <submittedName>
        <fullName evidence="3">SclB protein</fullName>
    </submittedName>
</protein>
<feature type="chain" id="PRO_5024339224" evidence="1">
    <location>
        <begin position="23"/>
        <end position="243"/>
    </location>
</feature>
<dbReference type="InterPro" id="IPR011871">
    <property type="entry name" value="Fib_succ_major"/>
</dbReference>
<accession>A0A5K7S8N0</accession>
<keyword evidence="4" id="KW-1185">Reference proteome</keyword>
<dbReference type="PROSITE" id="PS51257">
    <property type="entry name" value="PROKAR_LIPOPROTEIN"/>
    <property type="match status" value="1"/>
</dbReference>
<keyword evidence="1" id="KW-0732">Signal</keyword>
<dbReference type="Pfam" id="PF09603">
    <property type="entry name" value="Fib_succ_major"/>
    <property type="match status" value="1"/>
</dbReference>
<evidence type="ECO:0000313" key="4">
    <source>
        <dbReference type="Proteomes" id="UP001193389"/>
    </source>
</evidence>
<dbReference type="NCBIfam" id="TIGR02145">
    <property type="entry name" value="Fib_succ_major"/>
    <property type="match status" value="1"/>
</dbReference>
<reference evidence="3" key="1">
    <citation type="journal article" date="2020" name="Int. J. Syst. Evol. Microbiol.">
        <title>Aquipluma nitroreducens gen. nov. sp. nov., a novel facultatively anaerobic bacterium isolated from a freshwater lake.</title>
        <authorList>
            <person name="Watanabe M."/>
            <person name="Kojima H."/>
            <person name="Fukui M."/>
        </authorList>
    </citation>
    <scope>NUCLEOTIDE SEQUENCE</scope>
    <source>
        <strain evidence="3">MeG22</strain>
    </source>
</reference>
<dbReference type="AlphaFoldDB" id="A0A5K7S8N0"/>
<dbReference type="EMBL" id="AP018694">
    <property type="protein sequence ID" value="BBE17857.1"/>
    <property type="molecule type" value="Genomic_DNA"/>
</dbReference>